<evidence type="ECO:0008006" key="3">
    <source>
        <dbReference type="Google" id="ProtNLM"/>
    </source>
</evidence>
<organism evidence="1 2">
    <name type="scientific">Micromonospora sonneratiae</name>
    <dbReference type="NCBI Taxonomy" id="1184706"/>
    <lineage>
        <taxon>Bacteria</taxon>
        <taxon>Bacillati</taxon>
        <taxon>Actinomycetota</taxon>
        <taxon>Actinomycetes</taxon>
        <taxon>Micromonosporales</taxon>
        <taxon>Micromonosporaceae</taxon>
        <taxon>Micromonospora</taxon>
    </lineage>
</organism>
<keyword evidence="2" id="KW-1185">Reference proteome</keyword>
<name>A0ABW3YE85_9ACTN</name>
<accession>A0ABW3YE85</accession>
<comment type="caution">
    <text evidence="1">The sequence shown here is derived from an EMBL/GenBank/DDBJ whole genome shotgun (WGS) entry which is preliminary data.</text>
</comment>
<reference evidence="2" key="1">
    <citation type="journal article" date="2019" name="Int. J. Syst. Evol. Microbiol.">
        <title>The Global Catalogue of Microorganisms (GCM) 10K type strain sequencing project: providing services to taxonomists for standard genome sequencing and annotation.</title>
        <authorList>
            <consortium name="The Broad Institute Genomics Platform"/>
            <consortium name="The Broad Institute Genome Sequencing Center for Infectious Disease"/>
            <person name="Wu L."/>
            <person name="Ma J."/>
        </authorList>
    </citation>
    <scope>NUCLEOTIDE SEQUENCE [LARGE SCALE GENOMIC DNA]</scope>
    <source>
        <strain evidence="2">JCM 31037</strain>
    </source>
</reference>
<protein>
    <recommendedName>
        <fullName evidence="3">Head-to-tail stopper</fullName>
    </recommendedName>
</protein>
<dbReference type="EMBL" id="JBHTMP010000011">
    <property type="protein sequence ID" value="MFD1321353.1"/>
    <property type="molecule type" value="Genomic_DNA"/>
</dbReference>
<gene>
    <name evidence="1" type="ORF">ACFQ4H_09655</name>
</gene>
<dbReference type="Proteomes" id="UP001597260">
    <property type="component" value="Unassembled WGS sequence"/>
</dbReference>
<evidence type="ECO:0000313" key="1">
    <source>
        <dbReference type="EMBL" id="MFD1321353.1"/>
    </source>
</evidence>
<sequence>MSQTDAAIATDLALAGLEFIERITTEVHFPLPAPDQGPASCRVEHGRFDSAPDEIVDVNDPDMPAKVNAGWWRMANEFELFDERREFLLGVNYSDPDAVGDEYRWVRVRLRRVS</sequence>
<evidence type="ECO:0000313" key="2">
    <source>
        <dbReference type="Proteomes" id="UP001597260"/>
    </source>
</evidence>
<proteinExistence type="predicted"/>